<accession>A0A1X9GCK9</accession>
<dbReference type="Gene3D" id="2.40.270.10">
    <property type="entry name" value="DNA-directed RNA polymerase, subunit 2, domain 6"/>
    <property type="match status" value="2"/>
</dbReference>
<evidence type="ECO:0000259" key="14">
    <source>
        <dbReference type="Pfam" id="PF04563"/>
    </source>
</evidence>
<evidence type="ECO:0000256" key="9">
    <source>
        <dbReference type="RuleBase" id="RU363031"/>
    </source>
</evidence>
<evidence type="ECO:0000313" key="16">
    <source>
        <dbReference type="EMBL" id="AKR17883.1"/>
    </source>
</evidence>
<dbReference type="NCBIfam" id="NF001616">
    <property type="entry name" value="PRK00405.1"/>
    <property type="match status" value="1"/>
</dbReference>
<dbReference type="InterPro" id="IPR015712">
    <property type="entry name" value="DNA-dir_RNA_pol_su2"/>
</dbReference>
<dbReference type="Gene3D" id="2.40.50.150">
    <property type="match status" value="1"/>
</dbReference>
<feature type="domain" description="DNA-directed RNA polymerase subunit 2 hybrid-binding" evidence="11">
    <location>
        <begin position="616"/>
        <end position="990"/>
    </location>
</feature>
<organism evidence="16">
    <name type="scientific">Euglena archaeoplastidiata</name>
    <dbReference type="NCBI Taxonomy" id="1188008"/>
    <lineage>
        <taxon>Eukaryota</taxon>
        <taxon>Discoba</taxon>
        <taxon>Euglenozoa</taxon>
        <taxon>Euglenida</taxon>
        <taxon>Spirocuta</taxon>
        <taxon>Euglenophyceae</taxon>
        <taxon>Euglenales</taxon>
        <taxon>Euglenaceae</taxon>
        <taxon>Euglena</taxon>
    </lineage>
</organism>
<dbReference type="Gene3D" id="2.30.150.10">
    <property type="entry name" value="DNA-directed RNA polymerase, beta subunit, external 1 domain"/>
    <property type="match status" value="1"/>
</dbReference>
<dbReference type="Pfam" id="PF04561">
    <property type="entry name" value="RNA_pol_Rpb2_2"/>
    <property type="match status" value="1"/>
</dbReference>
<geneLocation type="chloroplast" evidence="16"/>
<dbReference type="GO" id="GO:0003677">
    <property type="term" value="F:DNA binding"/>
    <property type="evidence" value="ECO:0007669"/>
    <property type="project" value="UniProtKB-UniRule"/>
</dbReference>
<dbReference type="Gene3D" id="3.90.1100.10">
    <property type="match status" value="1"/>
</dbReference>
<feature type="domain" description="RNA polymerase Rpb2" evidence="12">
    <location>
        <begin position="992"/>
        <end position="1067"/>
    </location>
</feature>
<dbReference type="GeneID" id="33195291"/>
<dbReference type="EC" id="2.7.7.6" evidence="7"/>
<dbReference type="InterPro" id="IPR037034">
    <property type="entry name" value="RNA_pol_Rpb2_2_sf"/>
</dbReference>
<evidence type="ECO:0000256" key="3">
    <source>
        <dbReference type="ARBA" id="ARBA00022679"/>
    </source>
</evidence>
<dbReference type="GO" id="GO:0006351">
    <property type="term" value="P:DNA-templated transcription"/>
    <property type="evidence" value="ECO:0007669"/>
    <property type="project" value="UniProtKB-UniRule"/>
</dbReference>
<keyword evidence="16" id="KW-0934">Plastid</keyword>
<dbReference type="Gene3D" id="2.40.50.100">
    <property type="match status" value="1"/>
</dbReference>
<keyword evidence="2 7" id="KW-0240">DNA-directed RNA polymerase</keyword>
<dbReference type="InterPro" id="IPR007121">
    <property type="entry name" value="RNA_pol_bsu_CS"/>
</dbReference>
<feature type="coiled-coil region" evidence="10">
    <location>
        <begin position="318"/>
        <end position="345"/>
    </location>
</feature>
<dbReference type="Pfam" id="PF00562">
    <property type="entry name" value="RNA_pol_Rpb2_6"/>
    <property type="match status" value="1"/>
</dbReference>
<proteinExistence type="inferred from homology"/>
<evidence type="ECO:0000256" key="1">
    <source>
        <dbReference type="ARBA" id="ARBA00006835"/>
    </source>
</evidence>
<dbReference type="CDD" id="cd00653">
    <property type="entry name" value="RNA_pol_B_RPB2"/>
    <property type="match status" value="1"/>
</dbReference>
<dbReference type="GO" id="GO:0009507">
    <property type="term" value="C:chloroplast"/>
    <property type="evidence" value="ECO:0007669"/>
    <property type="project" value="UniProtKB-SubCell"/>
</dbReference>
<protein>
    <recommendedName>
        <fullName evidence="7">DNA-directed RNA polymerase subunit beta</fullName>
        <ecNumber evidence="7">2.7.7.6</ecNumber>
    </recommendedName>
    <alternativeName>
        <fullName evidence="7">PEP</fullName>
    </alternativeName>
    <alternativeName>
        <fullName evidence="7">Plastid-encoded RNA polymerase subunit beta</fullName>
        <shortName evidence="7">RNA polymerase subunit beta</shortName>
    </alternativeName>
</protein>
<evidence type="ECO:0000256" key="5">
    <source>
        <dbReference type="ARBA" id="ARBA00023163"/>
    </source>
</evidence>
<evidence type="ECO:0000256" key="8">
    <source>
        <dbReference type="RuleBase" id="RU000434"/>
    </source>
</evidence>
<dbReference type="GO" id="GO:0003899">
    <property type="term" value="F:DNA-directed RNA polymerase activity"/>
    <property type="evidence" value="ECO:0007669"/>
    <property type="project" value="UniProtKB-UniRule"/>
</dbReference>
<feature type="domain" description="RNA polymerase Rpb2" evidence="13">
    <location>
        <begin position="121"/>
        <end position="300"/>
    </location>
</feature>
<dbReference type="InterPro" id="IPR010243">
    <property type="entry name" value="RNA_pol_bsu_bac"/>
</dbReference>
<dbReference type="AlphaFoldDB" id="A0A1X9GCK9"/>
<feature type="domain" description="RNA polymerase Rpb2" evidence="15">
    <location>
        <begin position="365"/>
        <end position="433"/>
    </location>
</feature>
<dbReference type="Pfam" id="PF04565">
    <property type="entry name" value="RNA_pol_Rpb2_3"/>
    <property type="match status" value="1"/>
</dbReference>
<dbReference type="InterPro" id="IPR007120">
    <property type="entry name" value="DNA-dir_RNAP_su2_dom"/>
</dbReference>
<dbReference type="Gene3D" id="3.90.1800.10">
    <property type="entry name" value="RNA polymerase alpha subunit dimerisation domain"/>
    <property type="match status" value="1"/>
</dbReference>
<reference evidence="16" key="1">
    <citation type="journal article" date="2017" name="J. Phycol.">
        <title>A rare case of plastid protein-coding gene duplication in the chloroplast genome of Euglena archaeoplastidiata (Euglenophyta).</title>
        <authorList>
            <person name="Bennett M.S."/>
            <person name="Shiu S.H."/>
            <person name="Triemer R.E."/>
        </authorList>
    </citation>
    <scope>NUCLEOTIDE SEQUENCE</scope>
    <source>
        <strain evidence="16">Michigan</strain>
    </source>
</reference>
<dbReference type="PANTHER" id="PTHR20856">
    <property type="entry name" value="DNA-DIRECTED RNA POLYMERASE I SUBUNIT 2"/>
    <property type="match status" value="1"/>
</dbReference>
<dbReference type="RefSeq" id="YP_009389110.1">
    <property type="nucleotide sequence ID" value="NC_035156.1"/>
</dbReference>
<evidence type="ECO:0000256" key="6">
    <source>
        <dbReference type="ARBA" id="ARBA00048552"/>
    </source>
</evidence>
<dbReference type="InterPro" id="IPR014724">
    <property type="entry name" value="RNA_pol_RPB2_OB-fold"/>
</dbReference>
<dbReference type="InterPro" id="IPR042107">
    <property type="entry name" value="DNA-dir_RNA_pol_bsu_ext_1_sf"/>
</dbReference>
<evidence type="ECO:0000256" key="10">
    <source>
        <dbReference type="SAM" id="Coils"/>
    </source>
</evidence>
<comment type="catalytic activity">
    <reaction evidence="6 7 9">
        <text>RNA(n) + a ribonucleoside 5'-triphosphate = RNA(n+1) + diphosphate</text>
        <dbReference type="Rhea" id="RHEA:21248"/>
        <dbReference type="Rhea" id="RHEA-COMP:14527"/>
        <dbReference type="Rhea" id="RHEA-COMP:17342"/>
        <dbReference type="ChEBI" id="CHEBI:33019"/>
        <dbReference type="ChEBI" id="CHEBI:61557"/>
        <dbReference type="ChEBI" id="CHEBI:140395"/>
        <dbReference type="EC" id="2.7.7.6"/>
    </reaction>
</comment>
<dbReference type="Pfam" id="PF04560">
    <property type="entry name" value="RNA_pol_Rpb2_7"/>
    <property type="match status" value="1"/>
</dbReference>
<dbReference type="GO" id="GO:0000428">
    <property type="term" value="C:DNA-directed RNA polymerase complex"/>
    <property type="evidence" value="ECO:0007669"/>
    <property type="project" value="UniProtKB-KW"/>
</dbReference>
<dbReference type="Gene3D" id="3.90.1110.10">
    <property type="entry name" value="RNA polymerase Rpb2, domain 2"/>
    <property type="match status" value="1"/>
</dbReference>
<dbReference type="PROSITE" id="PS01166">
    <property type="entry name" value="RNA_POL_BETA"/>
    <property type="match status" value="1"/>
</dbReference>
<feature type="domain" description="RNA polymerase beta subunit protrusion" evidence="14">
    <location>
        <begin position="14"/>
        <end position="342"/>
    </location>
</feature>
<evidence type="ECO:0000259" key="15">
    <source>
        <dbReference type="Pfam" id="PF04565"/>
    </source>
</evidence>
<dbReference type="EMBL" id="KP939040">
    <property type="protein sequence ID" value="AKR17883.1"/>
    <property type="molecule type" value="Genomic_DNA"/>
</dbReference>
<comment type="similarity">
    <text evidence="1 7 8">Belongs to the RNA polymerase beta chain family.</text>
</comment>
<comment type="subcellular location">
    <subcellularLocation>
        <location evidence="7">Plastid</location>
        <location evidence="7">Chloroplast</location>
    </subcellularLocation>
</comment>
<evidence type="ECO:0000259" key="12">
    <source>
        <dbReference type="Pfam" id="PF04560"/>
    </source>
</evidence>
<keyword evidence="5 7" id="KW-0804">Transcription</keyword>
<comment type="function">
    <text evidence="7 9">DNA-dependent RNA polymerase catalyzes the transcription of DNA into RNA using the four ribonucleoside triphosphates as substrates.</text>
</comment>
<keyword evidence="16" id="KW-0150">Chloroplast</keyword>
<dbReference type="InterPro" id="IPR037033">
    <property type="entry name" value="DNA-dir_RNAP_su2_hyb_sf"/>
</dbReference>
<evidence type="ECO:0000259" key="11">
    <source>
        <dbReference type="Pfam" id="PF00562"/>
    </source>
</evidence>
<name>A0A1X9GCK9_9EUGL</name>
<dbReference type="HAMAP" id="MF_01321">
    <property type="entry name" value="RNApol_bact_RpoB"/>
    <property type="match status" value="1"/>
</dbReference>
<keyword evidence="4 7" id="KW-0548">Nucleotidyltransferase</keyword>
<comment type="subunit">
    <text evidence="7 9">In plastids the minimal PEP RNA polymerase catalytic core is composed of four subunits: alpha, beta, beta', and beta''. When a (nuclear-encoded) sigma factor is associated with the core the holoenzyme is formed, which can initiate transcription.</text>
</comment>
<dbReference type="SUPFAM" id="SSF64484">
    <property type="entry name" value="beta and beta-prime subunits of DNA dependent RNA-polymerase"/>
    <property type="match status" value="1"/>
</dbReference>
<dbReference type="InterPro" id="IPR007642">
    <property type="entry name" value="RNA_pol_Rpb2_2"/>
</dbReference>
<dbReference type="Pfam" id="PF04563">
    <property type="entry name" value="RNA_pol_Rpb2_1"/>
    <property type="match status" value="1"/>
</dbReference>
<evidence type="ECO:0000256" key="7">
    <source>
        <dbReference type="HAMAP-Rule" id="MF_01321"/>
    </source>
</evidence>
<gene>
    <name evidence="7 16" type="primary">rpoB</name>
</gene>
<dbReference type="InterPro" id="IPR007645">
    <property type="entry name" value="RNA_pol_Rpb2_3"/>
</dbReference>
<sequence>MTISKTIADLLITQRKSFQKFIKIGLKQELTGIKKIQHANFKVNIDLHKLKYKKPNYSIKECISNYKNYSISIYIPIRIKYKKTEILTNKYISIGELPLMTEKGTFIVNGKKRVIINQILRSPGIYFEKNRKDESISGTIIPNEGSWLTIKLEKEGSIYAKIDKMKNKIPVLTLLQAMGLSSKKIFYSIKSKEFLTKITKNRTNSSYKSLRKISEIMGYKESNINARNFIYLKFMNNRYKIGDIGRIKINKKLYKKKFWQKNESLKPEDILGAVNYLLKLNNGFDENVDDIDDLKNKRIRSTGELIQNQLKTIKEEITKTIKLKLEQIEEKVENQKKQIKINQIMNIYSLTRTVNKFFTSNQLSQLMEETNSLAEITHKRKINSFGTGGIDRKKANLNVREIHPSQYGRICPIETTEGKNAGLILSLAQEIKINKYGFIESPYYKILKSKIKTKKGIYFITSQQEKQLLLAPGDLYIEKEKNKTLISIRKNKELINKKMSEINYISTSPNQMISVGTSLIPFLEHNDANRALMGSNMQRQAVPLIRKEIALIQTGLERKIAKDSELTITAKKSGIVSYSSFKKIIIKEKLNISSREISKNNESINKKIRYKLKTNYNINFIKHKKKPYYLDEHQSSNQNTHINQKSIVNKGEWIKKGQIIADSSSTNYGKLSIGKNTLIGYMAWEGYNFEDAIVISEKLIQNNTFESLHIKKYKTFLFNDETGEEKITRFITNIDLKSIKNLKKNGVIKLGSFVENETILIGKVKTKKNPNLTSKLLSTLFNKNLKRETSLKSPRGLSGNILNIKILKRKNNYSIMISIIEKRQIKLGDKIAGRHGNKGIISKILPTEDMPYLQDGTPLDILLNPLGIPSRMNVGQIFECLLGFAAKNLNENYEIPNFDEMNGNQVSKTIVYKKLYEASRKTGKKWLFNLNHPGKTKIFDGRTGLALIQPVCTGYSYMLKLMHLVDDKLNARLTGPYSLILKQPVRGKAKNGGQRFGEMEVWAIEGFGAAYTLQELMTLKSDDIINRSKTLFALMKSNPLPKPKVPESLKTLIIEMQCLCLDITIFNEKNEKFF</sequence>
<evidence type="ECO:0000256" key="4">
    <source>
        <dbReference type="ARBA" id="ARBA00022695"/>
    </source>
</evidence>
<keyword evidence="10" id="KW-0175">Coiled coil</keyword>
<keyword evidence="3 7" id="KW-0808">Transferase</keyword>
<dbReference type="InterPro" id="IPR007641">
    <property type="entry name" value="RNA_pol_Rpb2_7"/>
</dbReference>
<evidence type="ECO:0000259" key="13">
    <source>
        <dbReference type="Pfam" id="PF04561"/>
    </source>
</evidence>
<dbReference type="GO" id="GO:0032549">
    <property type="term" value="F:ribonucleoside binding"/>
    <property type="evidence" value="ECO:0007669"/>
    <property type="project" value="InterPro"/>
</dbReference>
<dbReference type="InterPro" id="IPR007644">
    <property type="entry name" value="RNA_pol_bsu_protrusion"/>
</dbReference>
<evidence type="ECO:0000256" key="2">
    <source>
        <dbReference type="ARBA" id="ARBA00022478"/>
    </source>
</evidence>